<evidence type="ECO:0000259" key="4">
    <source>
        <dbReference type="PROSITE" id="PS50932"/>
    </source>
</evidence>
<protein>
    <submittedName>
        <fullName evidence="5">LacI family transcriptional regulator</fullName>
    </submittedName>
</protein>
<dbReference type="Gene3D" id="1.10.260.40">
    <property type="entry name" value="lambda repressor-like DNA-binding domains"/>
    <property type="match status" value="1"/>
</dbReference>
<keyword evidence="3" id="KW-0804">Transcription</keyword>
<dbReference type="SMART" id="SM00354">
    <property type="entry name" value="HTH_LACI"/>
    <property type="match status" value="1"/>
</dbReference>
<dbReference type="Pfam" id="PF00356">
    <property type="entry name" value="LacI"/>
    <property type="match status" value="1"/>
</dbReference>
<keyword evidence="6" id="KW-1185">Reference proteome</keyword>
<dbReference type="CDD" id="cd06267">
    <property type="entry name" value="PBP1_LacI_sugar_binding-like"/>
    <property type="match status" value="1"/>
</dbReference>
<dbReference type="PROSITE" id="PS00356">
    <property type="entry name" value="HTH_LACI_1"/>
    <property type="match status" value="1"/>
</dbReference>
<dbReference type="PROSITE" id="PS50932">
    <property type="entry name" value="HTH_LACI_2"/>
    <property type="match status" value="1"/>
</dbReference>
<gene>
    <name evidence="5" type="ORF">E4K62_17940</name>
</gene>
<dbReference type="PANTHER" id="PTHR30146:SF109">
    <property type="entry name" value="HTH-TYPE TRANSCRIPTIONAL REGULATOR GALS"/>
    <property type="match status" value="1"/>
</dbReference>
<dbReference type="PANTHER" id="PTHR30146">
    <property type="entry name" value="LACI-RELATED TRANSCRIPTIONAL REPRESSOR"/>
    <property type="match status" value="1"/>
</dbReference>
<evidence type="ECO:0000313" key="6">
    <source>
        <dbReference type="Proteomes" id="UP000295748"/>
    </source>
</evidence>
<dbReference type="SUPFAM" id="SSF47413">
    <property type="entry name" value="lambda repressor-like DNA-binding domains"/>
    <property type="match status" value="1"/>
</dbReference>
<name>A0ABX5SYT0_9MICO</name>
<dbReference type="SUPFAM" id="SSF53822">
    <property type="entry name" value="Periplasmic binding protein-like I"/>
    <property type="match status" value="1"/>
</dbReference>
<sequence length="364" mass="38302">MSSSACDVTRNLHGHVCVCGPILACWCKTFCDVRSTMVGIRDVAEAAGVSASTVSQVVTGKRPVAATTRARVEDAIARLDYRPHPGAAQLRGGRSGTIALVVPTLENPFYPLVAAGMQDILVPRDLLLTITDSSGPRRSDSAIRRLVSRRVDGIVAAPFGFSTETLAELRDAGVPFVTLGAAPVPGGDLVHTDDVEGAREVTAHLLSRGYRRIAFLGGDESATPTRQRLEGVRSALAAAGGDPAAAAVAFTDFTREGGRQGTRELLARDPAPDAIVAANDLMAIGAIDVAREQGLRVPDDLAVTGYDDIEAASLITPSLTTVENPAREIGRACARLLLERLDGAVENVTRTVALSHRLIIRESS</sequence>
<feature type="domain" description="HTH lacI-type" evidence="4">
    <location>
        <begin position="38"/>
        <end position="92"/>
    </location>
</feature>
<accession>A0ABX5SYT0</accession>
<evidence type="ECO:0000256" key="2">
    <source>
        <dbReference type="ARBA" id="ARBA00023125"/>
    </source>
</evidence>
<keyword evidence="1" id="KW-0805">Transcription regulation</keyword>
<proteinExistence type="predicted"/>
<dbReference type="InterPro" id="IPR028082">
    <property type="entry name" value="Peripla_BP_I"/>
</dbReference>
<dbReference type="InterPro" id="IPR010982">
    <property type="entry name" value="Lambda_DNA-bd_dom_sf"/>
</dbReference>
<dbReference type="CDD" id="cd01392">
    <property type="entry name" value="HTH_LacI"/>
    <property type="match status" value="1"/>
</dbReference>
<evidence type="ECO:0000256" key="3">
    <source>
        <dbReference type="ARBA" id="ARBA00023163"/>
    </source>
</evidence>
<dbReference type="Proteomes" id="UP000295748">
    <property type="component" value="Chromosome"/>
</dbReference>
<keyword evidence="2" id="KW-0238">DNA-binding</keyword>
<dbReference type="InterPro" id="IPR000843">
    <property type="entry name" value="HTH_LacI"/>
</dbReference>
<dbReference type="Gene3D" id="3.40.50.2300">
    <property type="match status" value="2"/>
</dbReference>
<reference evidence="5 6" key="1">
    <citation type="submission" date="2019-03" db="EMBL/GenBank/DDBJ databases">
        <authorList>
            <person name="Dong K."/>
        </authorList>
    </citation>
    <scope>NUCLEOTIDE SEQUENCE [LARGE SCALE GENOMIC DNA]</scope>
    <source>
        <strain evidence="6">dk512</strain>
    </source>
</reference>
<evidence type="ECO:0000313" key="5">
    <source>
        <dbReference type="EMBL" id="QBR90396.1"/>
    </source>
</evidence>
<dbReference type="InterPro" id="IPR046335">
    <property type="entry name" value="LacI/GalR-like_sensor"/>
</dbReference>
<dbReference type="EMBL" id="CP038266">
    <property type="protein sequence ID" value="QBR90396.1"/>
    <property type="molecule type" value="Genomic_DNA"/>
</dbReference>
<organism evidence="5 6">
    <name type="scientific">Microbacterium wangchenii</name>
    <dbReference type="NCBI Taxonomy" id="2541726"/>
    <lineage>
        <taxon>Bacteria</taxon>
        <taxon>Bacillati</taxon>
        <taxon>Actinomycetota</taxon>
        <taxon>Actinomycetes</taxon>
        <taxon>Micrococcales</taxon>
        <taxon>Microbacteriaceae</taxon>
        <taxon>Microbacterium</taxon>
    </lineage>
</organism>
<evidence type="ECO:0000256" key="1">
    <source>
        <dbReference type="ARBA" id="ARBA00023015"/>
    </source>
</evidence>
<dbReference type="Pfam" id="PF13377">
    <property type="entry name" value="Peripla_BP_3"/>
    <property type="match status" value="1"/>
</dbReference>